<feature type="transmembrane region" description="Helical" evidence="8">
    <location>
        <begin position="343"/>
        <end position="368"/>
    </location>
</feature>
<comment type="caution">
    <text evidence="9">The sequence shown here is derived from an EMBL/GenBank/DDBJ whole genome shotgun (WGS) entry which is preliminary data.</text>
</comment>
<keyword evidence="4 8" id="KW-1133">Transmembrane helix</keyword>
<accession>A0A9W9FSI9</accession>
<protein>
    <submittedName>
        <fullName evidence="9">Uncharacterized protein</fullName>
    </submittedName>
</protein>
<evidence type="ECO:0000256" key="8">
    <source>
        <dbReference type="SAM" id="Phobius"/>
    </source>
</evidence>
<evidence type="ECO:0000256" key="1">
    <source>
        <dbReference type="ARBA" id="ARBA00004141"/>
    </source>
</evidence>
<gene>
    <name evidence="9" type="ORF">NUU61_002489</name>
</gene>
<dbReference type="PANTHER" id="PTHR10926">
    <property type="entry name" value="CELL CYCLE CONTROL PROTEIN 50"/>
    <property type="match status" value="1"/>
</dbReference>
<dbReference type="GeneID" id="81392239"/>
<evidence type="ECO:0000256" key="3">
    <source>
        <dbReference type="ARBA" id="ARBA00022692"/>
    </source>
</evidence>
<dbReference type="RefSeq" id="XP_056514138.1">
    <property type="nucleotide sequence ID" value="XM_056653071.1"/>
</dbReference>
<reference evidence="9" key="2">
    <citation type="journal article" date="2023" name="IMA Fungus">
        <title>Comparative genomic study of the Penicillium genus elucidates a diverse pangenome and 15 lateral gene transfer events.</title>
        <authorList>
            <person name="Petersen C."/>
            <person name="Sorensen T."/>
            <person name="Nielsen M.R."/>
            <person name="Sondergaard T.E."/>
            <person name="Sorensen J.L."/>
            <person name="Fitzpatrick D.A."/>
            <person name="Frisvad J.C."/>
            <person name="Nielsen K.L."/>
        </authorList>
    </citation>
    <scope>NUCLEOTIDE SEQUENCE</scope>
    <source>
        <strain evidence="9">IBT 34128</strain>
    </source>
</reference>
<evidence type="ECO:0000256" key="6">
    <source>
        <dbReference type="PIRNR" id="PIRNR015840"/>
    </source>
</evidence>
<comment type="subcellular location">
    <subcellularLocation>
        <location evidence="1">Membrane</location>
        <topology evidence="1">Multi-pass membrane protein</topology>
    </subcellularLocation>
</comment>
<evidence type="ECO:0000313" key="9">
    <source>
        <dbReference type="EMBL" id="KAJ5105142.1"/>
    </source>
</evidence>
<dbReference type="PIRSF" id="PIRSF015840">
    <property type="entry name" value="DUF284_TM_euk"/>
    <property type="match status" value="1"/>
</dbReference>
<sequence>MSQAEVDRAESIDEQERAREADGDKKPKSRRPANTAFRQQRLKAWQPILTPKSVLPLFFIVGIVFAPIGGVLLWASSLVQEIVIDYSECAAKAPVHGTEPISDRVSATFKTKASQQPYWSQKPNTGKNTTTCSLVFHIPEQMGPPVFMYYRLTNFYQNHRRYVQSLNLEQLKGSAVPKASITSGACEPLATDKATKKPYYPCGLIANSKFNDTIDNPRSLSGSHESFYNMTTNGTAWSSDKELIKKTEYKPEDVVPPPNWADYGGRYTSENMPNLNEQEDFMVWMRTAGLPAFSKLYRRNDSHPMPEGTYQLDIVDRFKVTEYDGTKSILISTRTALGGKNPFMGIAYVAVGGICVLLGALFTIAHLVRPRKLGDHTYLTWDSNQPSTAVATGRDDRFGASAP</sequence>
<dbReference type="GO" id="GO:0005783">
    <property type="term" value="C:endoplasmic reticulum"/>
    <property type="evidence" value="ECO:0007669"/>
    <property type="project" value="TreeGrafter"/>
</dbReference>
<keyword evidence="3 8" id="KW-0812">Transmembrane</keyword>
<dbReference type="InterPro" id="IPR005045">
    <property type="entry name" value="CDC50/LEM3_fam"/>
</dbReference>
<organism evidence="9 10">
    <name type="scientific">Penicillium alfredii</name>
    <dbReference type="NCBI Taxonomy" id="1506179"/>
    <lineage>
        <taxon>Eukaryota</taxon>
        <taxon>Fungi</taxon>
        <taxon>Dikarya</taxon>
        <taxon>Ascomycota</taxon>
        <taxon>Pezizomycotina</taxon>
        <taxon>Eurotiomycetes</taxon>
        <taxon>Eurotiomycetidae</taxon>
        <taxon>Eurotiales</taxon>
        <taxon>Aspergillaceae</taxon>
        <taxon>Penicillium</taxon>
    </lineage>
</organism>
<comment type="similarity">
    <text evidence="2 6">Belongs to the CDC50/LEM3 family.</text>
</comment>
<feature type="compositionally biased region" description="Basic and acidic residues" evidence="7">
    <location>
        <begin position="1"/>
        <end position="26"/>
    </location>
</feature>
<dbReference type="Pfam" id="PF03381">
    <property type="entry name" value="CDC50"/>
    <property type="match status" value="1"/>
</dbReference>
<evidence type="ECO:0000256" key="4">
    <source>
        <dbReference type="ARBA" id="ARBA00022989"/>
    </source>
</evidence>
<proteinExistence type="inferred from homology"/>
<feature type="transmembrane region" description="Helical" evidence="8">
    <location>
        <begin position="54"/>
        <end position="75"/>
    </location>
</feature>
<evidence type="ECO:0000256" key="5">
    <source>
        <dbReference type="ARBA" id="ARBA00023136"/>
    </source>
</evidence>
<keyword evidence="10" id="KW-1185">Reference proteome</keyword>
<dbReference type="GO" id="GO:0005794">
    <property type="term" value="C:Golgi apparatus"/>
    <property type="evidence" value="ECO:0007669"/>
    <property type="project" value="TreeGrafter"/>
</dbReference>
<evidence type="ECO:0000313" key="10">
    <source>
        <dbReference type="Proteomes" id="UP001141434"/>
    </source>
</evidence>
<keyword evidence="5 6" id="KW-0472">Membrane</keyword>
<reference evidence="9" key="1">
    <citation type="submission" date="2022-11" db="EMBL/GenBank/DDBJ databases">
        <authorList>
            <person name="Petersen C."/>
        </authorList>
    </citation>
    <scope>NUCLEOTIDE SEQUENCE</scope>
    <source>
        <strain evidence="9">IBT 34128</strain>
    </source>
</reference>
<dbReference type="PANTHER" id="PTHR10926:SF0">
    <property type="entry name" value="CDC50, ISOFORM A"/>
    <property type="match status" value="1"/>
</dbReference>
<evidence type="ECO:0000256" key="2">
    <source>
        <dbReference type="ARBA" id="ARBA00009457"/>
    </source>
</evidence>
<dbReference type="EMBL" id="JAPMSZ010000004">
    <property type="protein sequence ID" value="KAJ5105142.1"/>
    <property type="molecule type" value="Genomic_DNA"/>
</dbReference>
<evidence type="ECO:0000256" key="7">
    <source>
        <dbReference type="SAM" id="MobiDB-lite"/>
    </source>
</evidence>
<name>A0A9W9FSI9_9EURO</name>
<dbReference type="GO" id="GO:0045332">
    <property type="term" value="P:phospholipid translocation"/>
    <property type="evidence" value="ECO:0007669"/>
    <property type="project" value="UniProtKB-UniRule"/>
</dbReference>
<dbReference type="GO" id="GO:0005886">
    <property type="term" value="C:plasma membrane"/>
    <property type="evidence" value="ECO:0007669"/>
    <property type="project" value="TreeGrafter"/>
</dbReference>
<dbReference type="AlphaFoldDB" id="A0A9W9FSI9"/>
<feature type="region of interest" description="Disordered" evidence="7">
    <location>
        <begin position="1"/>
        <end position="34"/>
    </location>
</feature>
<dbReference type="OrthoDB" id="340608at2759"/>
<dbReference type="Proteomes" id="UP001141434">
    <property type="component" value="Unassembled WGS sequence"/>
</dbReference>